<protein>
    <submittedName>
        <fullName evidence="1">Uncharacterized protein</fullName>
    </submittedName>
</protein>
<dbReference type="EMBL" id="JACKWZ010000776">
    <property type="protein sequence ID" value="KAF9405240.1"/>
    <property type="molecule type" value="Genomic_DNA"/>
</dbReference>
<sequence>MSNMSMSSEALDNSLYLLVIRAMGECLPRNMRSRTVRRDSNGVSLKWLILSSCAALNYEVLENQEGGSLDSLNHL</sequence>
<accession>A0A835KZC0</accession>
<name>A0A835KZC0_SPOEX</name>
<keyword evidence="2" id="KW-1185">Reference proteome</keyword>
<organism evidence="1 2">
    <name type="scientific">Spodoptera exigua</name>
    <name type="common">Beet armyworm</name>
    <name type="synonym">Noctua fulgens</name>
    <dbReference type="NCBI Taxonomy" id="7107"/>
    <lineage>
        <taxon>Eukaryota</taxon>
        <taxon>Metazoa</taxon>
        <taxon>Ecdysozoa</taxon>
        <taxon>Arthropoda</taxon>
        <taxon>Hexapoda</taxon>
        <taxon>Insecta</taxon>
        <taxon>Pterygota</taxon>
        <taxon>Neoptera</taxon>
        <taxon>Endopterygota</taxon>
        <taxon>Lepidoptera</taxon>
        <taxon>Glossata</taxon>
        <taxon>Ditrysia</taxon>
        <taxon>Noctuoidea</taxon>
        <taxon>Noctuidae</taxon>
        <taxon>Amphipyrinae</taxon>
        <taxon>Spodoptera</taxon>
    </lineage>
</organism>
<evidence type="ECO:0000313" key="2">
    <source>
        <dbReference type="Proteomes" id="UP000648187"/>
    </source>
</evidence>
<dbReference type="Proteomes" id="UP000648187">
    <property type="component" value="Unassembled WGS sequence"/>
</dbReference>
<evidence type="ECO:0000313" key="1">
    <source>
        <dbReference type="EMBL" id="KAF9405240.1"/>
    </source>
</evidence>
<reference evidence="1" key="1">
    <citation type="submission" date="2020-08" db="EMBL/GenBank/DDBJ databases">
        <title>Spodoptera exigua strain:BAW_Kor-Di-RS1 Genome sequencing and assembly.</title>
        <authorList>
            <person name="Kim J."/>
            <person name="Nam H.Y."/>
            <person name="Kwon M."/>
            <person name="Choi J.H."/>
            <person name="Cho S.R."/>
            <person name="Kim G.-H."/>
        </authorList>
    </citation>
    <scope>NUCLEOTIDE SEQUENCE</scope>
    <source>
        <strain evidence="1">BAW_Kor-Di-RS1</strain>
        <tissue evidence="1">Whole-body</tissue>
    </source>
</reference>
<proteinExistence type="predicted"/>
<gene>
    <name evidence="1" type="ORF">HW555_013943</name>
</gene>
<comment type="caution">
    <text evidence="1">The sequence shown here is derived from an EMBL/GenBank/DDBJ whole genome shotgun (WGS) entry which is preliminary data.</text>
</comment>
<dbReference type="AlphaFoldDB" id="A0A835KZC0"/>